<evidence type="ECO:0000256" key="3">
    <source>
        <dbReference type="ARBA" id="ARBA00023014"/>
    </source>
</evidence>
<dbReference type="RefSeq" id="WP_282213267.1">
    <property type="nucleotide sequence ID" value="NZ_DAIONT010000008.1"/>
</dbReference>
<dbReference type="SMART" id="SM00729">
    <property type="entry name" value="Elp3"/>
    <property type="match status" value="1"/>
</dbReference>
<dbReference type="SFLD" id="SFLDS00029">
    <property type="entry name" value="Radical_SAM"/>
    <property type="match status" value="1"/>
</dbReference>
<feature type="compositionally biased region" description="Basic residues" evidence="4">
    <location>
        <begin position="1"/>
        <end position="10"/>
    </location>
</feature>
<proteinExistence type="predicted"/>
<feature type="domain" description="Elp3/MiaA/NifB-like radical SAM core" evidence="5">
    <location>
        <begin position="63"/>
        <end position="288"/>
    </location>
</feature>
<keyword evidence="1" id="KW-0479">Metal-binding</keyword>
<sequence>MKPGSPRHGRGAVSNAASRFSATTREAVDDGWFPEEPPTLATTVSVETSRSVVTRNQSPDIPFDQSLNPYRGCEHGCIYCYARPSHAYVGLSPGLDFETRLFAKPDAPALLEKELARPGYRCSPLALGANTDPYQPIEREWRITRQVLEVLQRARHPVTITTKSALIERDLDILSEMAAAGLANVQVSITTLDKTLALKLEPRASAPHRRLLAVARLAAAGVPVKVMIAPIIPWLTDSEMERIVEKAAEHAAVSAGYILLRLPREVESLFAEWLTAHYPLKAAHTLNLVTLAHGGRIYDPGFGRRQVGSGDYAALLARRFRLALKRHDLTEEPPGLVSDLFTPPGQRQLALF</sequence>
<dbReference type="NCBIfam" id="NF033668">
    <property type="entry name" value="rSAM_PA0069"/>
    <property type="match status" value="1"/>
</dbReference>
<dbReference type="GO" id="GO:0046872">
    <property type="term" value="F:metal ion binding"/>
    <property type="evidence" value="ECO:0007669"/>
    <property type="project" value="UniProtKB-KW"/>
</dbReference>
<name>A0AA35V709_METCP</name>
<evidence type="ECO:0000256" key="1">
    <source>
        <dbReference type="ARBA" id="ARBA00022723"/>
    </source>
</evidence>
<accession>A0AA35V709</accession>
<dbReference type="CDD" id="cd01335">
    <property type="entry name" value="Radical_SAM"/>
    <property type="match status" value="1"/>
</dbReference>
<dbReference type="GO" id="GO:0003824">
    <property type="term" value="F:catalytic activity"/>
    <property type="evidence" value="ECO:0007669"/>
    <property type="project" value="InterPro"/>
</dbReference>
<feature type="region of interest" description="Disordered" evidence="4">
    <location>
        <begin position="1"/>
        <end position="38"/>
    </location>
</feature>
<evidence type="ECO:0000256" key="2">
    <source>
        <dbReference type="ARBA" id="ARBA00023004"/>
    </source>
</evidence>
<protein>
    <submittedName>
        <fullName evidence="6">Elp3 domain-containing protein</fullName>
    </submittedName>
</protein>
<dbReference type="InterPro" id="IPR007197">
    <property type="entry name" value="rSAM"/>
</dbReference>
<evidence type="ECO:0000256" key="4">
    <source>
        <dbReference type="SAM" id="MobiDB-lite"/>
    </source>
</evidence>
<dbReference type="Proteomes" id="UP001158598">
    <property type="component" value="Chromosome"/>
</dbReference>
<gene>
    <name evidence="6" type="ORF">MCNOR_2393</name>
</gene>
<dbReference type="GO" id="GO:0051536">
    <property type="term" value="F:iron-sulfur cluster binding"/>
    <property type="evidence" value="ECO:0007669"/>
    <property type="project" value="UniProtKB-KW"/>
</dbReference>
<dbReference type="Pfam" id="PF04055">
    <property type="entry name" value="Radical_SAM"/>
    <property type="match status" value="1"/>
</dbReference>
<dbReference type="AlphaFoldDB" id="A0AA35V709"/>
<dbReference type="PANTHER" id="PTHR43432:SF3">
    <property type="entry name" value="SLR0285 PROTEIN"/>
    <property type="match status" value="1"/>
</dbReference>
<evidence type="ECO:0000313" key="7">
    <source>
        <dbReference type="Proteomes" id="UP001158598"/>
    </source>
</evidence>
<dbReference type="SFLD" id="SFLDG01084">
    <property type="entry name" value="Uncharacterised_Radical_SAM_Su"/>
    <property type="match status" value="1"/>
</dbReference>
<organism evidence="6 7">
    <name type="scientific">Methylococcus capsulatus</name>
    <dbReference type="NCBI Taxonomy" id="414"/>
    <lineage>
        <taxon>Bacteria</taxon>
        <taxon>Pseudomonadati</taxon>
        <taxon>Pseudomonadota</taxon>
        <taxon>Gammaproteobacteria</taxon>
        <taxon>Methylococcales</taxon>
        <taxon>Methylococcaceae</taxon>
        <taxon>Methylococcus</taxon>
    </lineage>
</organism>
<keyword evidence="3" id="KW-0411">Iron-sulfur</keyword>
<dbReference type="Gene3D" id="3.80.30.30">
    <property type="match status" value="1"/>
</dbReference>
<dbReference type="InterPro" id="IPR006638">
    <property type="entry name" value="Elp3/MiaA/NifB-like_rSAM"/>
</dbReference>
<dbReference type="EMBL" id="OX458332">
    <property type="protein sequence ID" value="CAI8845531.1"/>
    <property type="molecule type" value="Genomic_DNA"/>
</dbReference>
<dbReference type="SUPFAM" id="SSF102114">
    <property type="entry name" value="Radical SAM enzymes"/>
    <property type="match status" value="1"/>
</dbReference>
<evidence type="ECO:0000259" key="5">
    <source>
        <dbReference type="SMART" id="SM00729"/>
    </source>
</evidence>
<feature type="compositionally biased region" description="Polar residues" evidence="4">
    <location>
        <begin position="15"/>
        <end position="24"/>
    </location>
</feature>
<keyword evidence="2" id="KW-0408">Iron</keyword>
<reference evidence="6" key="1">
    <citation type="submission" date="2023-03" db="EMBL/GenBank/DDBJ databases">
        <authorList>
            <person name="Pearce D."/>
        </authorList>
    </citation>
    <scope>NUCLEOTIDE SEQUENCE</scope>
    <source>
        <strain evidence="6">Mc</strain>
    </source>
</reference>
<dbReference type="PANTHER" id="PTHR43432">
    <property type="entry name" value="SLR0285 PROTEIN"/>
    <property type="match status" value="1"/>
</dbReference>
<dbReference type="InterPro" id="IPR040086">
    <property type="entry name" value="MJ0683-like"/>
</dbReference>
<evidence type="ECO:0000313" key="6">
    <source>
        <dbReference type="EMBL" id="CAI8845531.1"/>
    </source>
</evidence>
<dbReference type="InterPro" id="IPR058240">
    <property type="entry name" value="rSAM_sf"/>
</dbReference>